<organism evidence="2 3">
    <name type="scientific">Friedmanniomyces endolithicus</name>
    <dbReference type="NCBI Taxonomy" id="329885"/>
    <lineage>
        <taxon>Eukaryota</taxon>
        <taxon>Fungi</taxon>
        <taxon>Dikarya</taxon>
        <taxon>Ascomycota</taxon>
        <taxon>Pezizomycotina</taxon>
        <taxon>Dothideomycetes</taxon>
        <taxon>Dothideomycetidae</taxon>
        <taxon>Mycosphaerellales</taxon>
        <taxon>Teratosphaeriaceae</taxon>
        <taxon>Friedmanniomyces</taxon>
    </lineage>
</organism>
<dbReference type="Proteomes" id="UP000310066">
    <property type="component" value="Unassembled WGS sequence"/>
</dbReference>
<evidence type="ECO:0000256" key="1">
    <source>
        <dbReference type="SAM" id="Phobius"/>
    </source>
</evidence>
<reference evidence="2 3" key="1">
    <citation type="submission" date="2017-03" db="EMBL/GenBank/DDBJ databases">
        <title>Genomes of endolithic fungi from Antarctica.</title>
        <authorList>
            <person name="Coleine C."/>
            <person name="Masonjones S."/>
            <person name="Stajich J.E."/>
        </authorList>
    </citation>
    <scope>NUCLEOTIDE SEQUENCE [LARGE SCALE GENOMIC DNA]</scope>
    <source>
        <strain evidence="2 3">CCFEE 5311</strain>
    </source>
</reference>
<protein>
    <submittedName>
        <fullName evidence="2">Uncharacterized protein</fullName>
    </submittedName>
</protein>
<keyword evidence="1" id="KW-0812">Transmembrane</keyword>
<dbReference type="AlphaFoldDB" id="A0A4U0UTU9"/>
<comment type="caution">
    <text evidence="2">The sequence shown here is derived from an EMBL/GenBank/DDBJ whole genome shotgun (WGS) entry which is preliminary data.</text>
</comment>
<evidence type="ECO:0000313" key="2">
    <source>
        <dbReference type="EMBL" id="TKA39511.1"/>
    </source>
</evidence>
<dbReference type="EMBL" id="NAJP01000038">
    <property type="protein sequence ID" value="TKA39511.1"/>
    <property type="molecule type" value="Genomic_DNA"/>
</dbReference>
<sequence>MQLCPWIRPCHVPLVVLAGFEAERVHTTKARQIKEDPVRSPVLKLRSGRSVLHWVTMGEYLLLYVLLFGRERTTTKTNVFAALDQERNDSNKISTNKKLFPYRIRLAVIA</sequence>
<keyword evidence="1" id="KW-1133">Transmembrane helix</keyword>
<proteinExistence type="predicted"/>
<gene>
    <name evidence="2" type="ORF">B0A54_10067</name>
</gene>
<evidence type="ECO:0000313" key="3">
    <source>
        <dbReference type="Proteomes" id="UP000310066"/>
    </source>
</evidence>
<accession>A0A4U0UTU9</accession>
<keyword evidence="1" id="KW-0472">Membrane</keyword>
<name>A0A4U0UTU9_9PEZI</name>
<feature type="transmembrane region" description="Helical" evidence="1">
    <location>
        <begin position="51"/>
        <end position="69"/>
    </location>
</feature>